<organism evidence="1 2">
    <name type="scientific">Pandoraea terrae</name>
    <dbReference type="NCBI Taxonomy" id="1537710"/>
    <lineage>
        <taxon>Bacteria</taxon>
        <taxon>Pseudomonadati</taxon>
        <taxon>Pseudomonadota</taxon>
        <taxon>Betaproteobacteria</taxon>
        <taxon>Burkholderiales</taxon>
        <taxon>Burkholderiaceae</taxon>
        <taxon>Pandoraea</taxon>
    </lineage>
</organism>
<reference evidence="1 2" key="1">
    <citation type="submission" date="2019-08" db="EMBL/GenBank/DDBJ databases">
        <authorList>
            <person name="Peeters C."/>
        </authorList>
    </citation>
    <scope>NUCLEOTIDE SEQUENCE [LARGE SCALE GENOMIC DNA]</scope>
    <source>
        <strain evidence="1 2">LMG 30175</strain>
    </source>
</reference>
<proteinExistence type="predicted"/>
<dbReference type="Proteomes" id="UP000414233">
    <property type="component" value="Unassembled WGS sequence"/>
</dbReference>
<evidence type="ECO:0000313" key="2">
    <source>
        <dbReference type="Proteomes" id="UP000414233"/>
    </source>
</evidence>
<evidence type="ECO:0000313" key="1">
    <source>
        <dbReference type="EMBL" id="VVE11878.1"/>
    </source>
</evidence>
<protein>
    <submittedName>
        <fullName evidence="1">Uncharacterized protein</fullName>
    </submittedName>
</protein>
<dbReference type="AlphaFoldDB" id="A0A5E4VHT5"/>
<sequence>MFASVASMLYDVAVASGTLGVMYVETVYGAF</sequence>
<dbReference type="EMBL" id="CABPRZ010000009">
    <property type="protein sequence ID" value="VVE11878.1"/>
    <property type="molecule type" value="Genomic_DNA"/>
</dbReference>
<accession>A0A5E4VHT5</accession>
<name>A0A5E4VHT5_9BURK</name>
<gene>
    <name evidence="1" type="ORF">PTE30175_02605</name>
</gene>
<keyword evidence="2" id="KW-1185">Reference proteome</keyword>